<evidence type="ECO:0000256" key="7">
    <source>
        <dbReference type="ARBA" id="ARBA00023018"/>
    </source>
</evidence>
<dbReference type="SMART" id="SM00079">
    <property type="entry name" value="PBPe"/>
    <property type="match status" value="1"/>
</dbReference>
<proteinExistence type="inferred from homology"/>
<comment type="similarity">
    <text evidence="1">Belongs to the glutamate-gated ion channel (TC 1.A.10.1) family.</text>
</comment>
<evidence type="ECO:0000256" key="6">
    <source>
        <dbReference type="ARBA" id="ARBA00022989"/>
    </source>
</evidence>
<dbReference type="Gene3D" id="1.10.287.70">
    <property type="match status" value="1"/>
</dbReference>
<dbReference type="PRINTS" id="PR00177">
    <property type="entry name" value="NMDARECEPTOR"/>
</dbReference>
<keyword evidence="6 20" id="KW-1133">Transmembrane helix</keyword>
<dbReference type="InterPro" id="IPR001508">
    <property type="entry name" value="Iono_Glu_rcpt_met"/>
</dbReference>
<evidence type="ECO:0000256" key="2">
    <source>
        <dbReference type="ARBA" id="ARBA00022448"/>
    </source>
</evidence>
<feature type="binding site" evidence="16">
    <location>
        <position position="659"/>
    </location>
    <ligand>
        <name>L-glutamate</name>
        <dbReference type="ChEBI" id="CHEBI:29985"/>
    </ligand>
</feature>
<feature type="compositionally biased region" description="Basic and acidic residues" evidence="19">
    <location>
        <begin position="777"/>
        <end position="797"/>
    </location>
</feature>
<dbReference type="InterPro" id="IPR001828">
    <property type="entry name" value="ANF_lig-bd_rcpt"/>
</dbReference>
<dbReference type="InterPro" id="IPR019594">
    <property type="entry name" value="Glu/Gly-bd"/>
</dbReference>
<evidence type="ECO:0000256" key="1">
    <source>
        <dbReference type="ARBA" id="ARBA00008685"/>
    </source>
</evidence>
<dbReference type="FunFam" id="1.10.287.70:FF:000105">
    <property type="entry name" value="Eye-enriched kainate receptor, isoform A"/>
    <property type="match status" value="1"/>
</dbReference>
<evidence type="ECO:0000256" key="14">
    <source>
        <dbReference type="ARBA" id="ARBA00023303"/>
    </source>
</evidence>
<accession>A0A0V0J0W0</accession>
<feature type="site" description="Crucial to convey clamshell closure to channel opening" evidence="17">
    <location>
        <position position="638"/>
    </location>
</feature>
<dbReference type="EMBL" id="GDKB01000030">
    <property type="protein sequence ID" value="JAP38466.1"/>
    <property type="molecule type" value="Transcribed_RNA"/>
</dbReference>
<evidence type="ECO:0000256" key="18">
    <source>
        <dbReference type="PIRSR" id="PIRSR601508-3"/>
    </source>
</evidence>
<evidence type="ECO:0000256" key="19">
    <source>
        <dbReference type="SAM" id="MobiDB-lite"/>
    </source>
</evidence>
<dbReference type="GO" id="GO:0015276">
    <property type="term" value="F:ligand-gated monoatomic ion channel activity"/>
    <property type="evidence" value="ECO:0007669"/>
    <property type="project" value="InterPro"/>
</dbReference>
<feature type="binding site" evidence="16">
    <location>
        <position position="660"/>
    </location>
    <ligand>
        <name>L-glutamate</name>
        <dbReference type="ChEBI" id="CHEBI:29985"/>
    </ligand>
</feature>
<keyword evidence="9 20" id="KW-0472">Membrane</keyword>
<organism evidence="23">
    <name type="scientific">Cydia pomonella</name>
    <name type="common">Codling moth</name>
    <dbReference type="NCBI Taxonomy" id="82600"/>
    <lineage>
        <taxon>Eukaryota</taxon>
        <taxon>Metazoa</taxon>
        <taxon>Ecdysozoa</taxon>
        <taxon>Arthropoda</taxon>
        <taxon>Hexapoda</taxon>
        <taxon>Insecta</taxon>
        <taxon>Pterygota</taxon>
        <taxon>Neoptera</taxon>
        <taxon>Endopterygota</taxon>
        <taxon>Lepidoptera</taxon>
        <taxon>Glossata</taxon>
        <taxon>Ditrysia</taxon>
        <taxon>Tortricoidea</taxon>
        <taxon>Tortricidae</taxon>
        <taxon>Olethreutinae</taxon>
        <taxon>Grapholitini</taxon>
        <taxon>Cydia</taxon>
    </lineage>
</organism>
<feature type="disulfide bond" evidence="18">
    <location>
        <begin position="722"/>
        <end position="783"/>
    </location>
</feature>
<feature type="binding site" evidence="16">
    <location>
        <position position="494"/>
    </location>
    <ligand>
        <name>L-glutamate</name>
        <dbReference type="ChEBI" id="CHEBI:29985"/>
    </ligand>
</feature>
<keyword evidence="7" id="KW-0770">Synapse</keyword>
<feature type="region of interest" description="Disordered" evidence="19">
    <location>
        <begin position="777"/>
        <end position="799"/>
    </location>
</feature>
<evidence type="ECO:0000313" key="23">
    <source>
        <dbReference type="EMBL" id="JAP38466.1"/>
    </source>
</evidence>
<dbReference type="PANTHER" id="PTHR18966">
    <property type="entry name" value="IONOTROPIC GLUTAMATE RECEPTOR"/>
    <property type="match status" value="1"/>
</dbReference>
<evidence type="ECO:0000256" key="10">
    <source>
        <dbReference type="ARBA" id="ARBA00023170"/>
    </source>
</evidence>
<evidence type="ECO:0000256" key="8">
    <source>
        <dbReference type="ARBA" id="ARBA00023065"/>
    </source>
</evidence>
<sequence length="904" mass="102939">MDRYKLLFILALVLQICQIKAITSARSQFPIWGLFTRLSDDKTVEVFRKFANDSRRSYFGKEKISRSPDSFTVSLEMCDEGFRSSAIVDGRPTRGICDNVCLRSNKLQIPHLTLDWEPAVSAPKEGFTISYYPPPEVISKVYATYIKKKDWDRFSFMYEDEGSFIRLQEVINTWENDKKPILFKKIYPEGDNRETFKHVFKVARLSYHIIDCKADNIKKYLEEITKVVNYTAYQNILLTSLDAYTVDLTSINIEGNVTTWHLTMEQKDKWTDNRIDNPKKIETYLAADALSHLEKSIKYMLDNIPHSSYNIPQPPPLCYDGQTQPWEMGPNLRDALLSTNTAISQGFTGNVEFDDKGKRVNFILHYSKLNNESQFVYVGNWNSTTDKIEEINLNNVQDVRSNVTFRVVTRKEAPYYMVPKNGDPPKGYVIDLMDEIFKHIREKEHPGWFHVVDDPGLKVGGPIEGSRRWSGLIGEILEHKAHFAVSDLTITSERNAVVDFSIPFMSLGISMLFKVDPPPDPDMFSFVNPLSTDVWLYLAVVYIITSLVLLICARMSQEDWVNPHPCDRNPKELQNIWSLYNCMWLTMGSIMTQGCDILPGAGSRWIAGTWWFFAMIVTASYTANMSTFMSNNRRSNNIENAKDLSEQTAVSYGAMLNGSTHKFFQSSNDPIYQKLYQGMSTANPTAFTANNDEGMERVLRSKGKFVFFMESTTIEYFMQQDCRLKMVGGKLDSKDYGIAMPKNSPHRMAVNNAILYLQEKGKLQDLKNKWWVKDPDSPDIDECKNEDSSGKKEKEDSGSVQMKNTSGIFLVLGVGGILGFIVAIIGFFLHSHEIAVKEGISYKEALASEWRVSLDPRVLSKPAAPPRSAAPSIKSTSPSRERSRSRAASVLSFAQSFINLNEVY</sequence>
<evidence type="ECO:0000259" key="22">
    <source>
        <dbReference type="SMART" id="SM00079"/>
    </source>
</evidence>
<reference evidence="23" key="1">
    <citation type="journal article" date="2016" name="Sci. Rep.">
        <title>The chemosensory receptors of codling moth Cydia pomonella-expression in larvae and adults.</title>
        <authorList>
            <person name="Walker W.B.III."/>
            <person name="Gonzalez F."/>
            <person name="Garczynski S.F."/>
            <person name="Witzgall P."/>
        </authorList>
    </citation>
    <scope>NUCLEOTIDE SEQUENCE</scope>
</reference>
<feature type="disulfide bond" evidence="18">
    <location>
        <begin position="78"/>
        <end position="318"/>
    </location>
</feature>
<dbReference type="InterPro" id="IPR015683">
    <property type="entry name" value="Ionotropic_Glu_rcpt"/>
</dbReference>
<dbReference type="Pfam" id="PF01094">
    <property type="entry name" value="ANF_receptor"/>
    <property type="match status" value="1"/>
</dbReference>
<keyword evidence="11" id="KW-0325">Glycoprotein</keyword>
<keyword evidence="18" id="KW-1015">Disulfide bond</keyword>
<protein>
    <submittedName>
        <fullName evidence="23">Putative ionotropic glutamate receptor iGluR6</fullName>
    </submittedName>
</protein>
<keyword evidence="2" id="KW-0813">Transport</keyword>
<evidence type="ECO:0000256" key="20">
    <source>
        <dbReference type="SAM" id="Phobius"/>
    </source>
</evidence>
<dbReference type="Pfam" id="PF00060">
    <property type="entry name" value="Lig_chan"/>
    <property type="match status" value="1"/>
</dbReference>
<evidence type="ECO:0000256" key="4">
    <source>
        <dbReference type="ARBA" id="ARBA00022692"/>
    </source>
</evidence>
<evidence type="ECO:0000256" key="3">
    <source>
        <dbReference type="ARBA" id="ARBA00022475"/>
    </source>
</evidence>
<keyword evidence="5 21" id="KW-0732">Signal</keyword>
<dbReference type="FunFam" id="3.40.190.10:FF:000060">
    <property type="entry name" value="Glutamate receptor ionotropic, kainate 1"/>
    <property type="match status" value="1"/>
</dbReference>
<keyword evidence="13" id="KW-1071">Ligand-gated ion channel</keyword>
<dbReference type="SUPFAM" id="SSF53822">
    <property type="entry name" value="Periplasmic binding protein-like I"/>
    <property type="match status" value="1"/>
</dbReference>
<evidence type="ECO:0000256" key="15">
    <source>
        <dbReference type="ARBA" id="ARBA00034104"/>
    </source>
</evidence>
<evidence type="ECO:0000256" key="17">
    <source>
        <dbReference type="PIRSR" id="PIRSR601508-2"/>
    </source>
</evidence>
<feature type="transmembrane region" description="Helical" evidence="20">
    <location>
        <begin position="808"/>
        <end position="829"/>
    </location>
</feature>
<evidence type="ECO:0000256" key="5">
    <source>
        <dbReference type="ARBA" id="ARBA00022729"/>
    </source>
</evidence>
<keyword evidence="14" id="KW-0407">Ion channel</keyword>
<feature type="transmembrane region" description="Helical" evidence="20">
    <location>
        <begin position="605"/>
        <end position="624"/>
    </location>
</feature>
<dbReference type="AlphaFoldDB" id="A0A0V0J0W0"/>
<keyword evidence="8" id="KW-0406">Ion transport</keyword>
<feature type="transmembrane region" description="Helical" evidence="20">
    <location>
        <begin position="534"/>
        <end position="555"/>
    </location>
</feature>
<feature type="compositionally biased region" description="Low complexity" evidence="19">
    <location>
        <begin position="861"/>
        <end position="878"/>
    </location>
</feature>
<dbReference type="InterPro" id="IPR028082">
    <property type="entry name" value="Peripla_BP_I"/>
</dbReference>
<dbReference type="Gene3D" id="3.40.190.10">
    <property type="entry name" value="Periplasmic binding protein-like II"/>
    <property type="match status" value="2"/>
</dbReference>
<feature type="binding site" evidence="16">
    <location>
        <position position="489"/>
    </location>
    <ligand>
        <name>L-glutamate</name>
        <dbReference type="ChEBI" id="CHEBI:29985"/>
    </ligand>
</feature>
<keyword evidence="10 23" id="KW-0675">Receptor</keyword>
<feature type="signal peptide" evidence="21">
    <location>
        <begin position="1"/>
        <end position="21"/>
    </location>
</feature>
<dbReference type="SUPFAM" id="SSF81324">
    <property type="entry name" value="Voltage-gated potassium channels"/>
    <property type="match status" value="1"/>
</dbReference>
<gene>
    <name evidence="23" type="primary">iGluR</name>
</gene>
<evidence type="ECO:0000256" key="13">
    <source>
        <dbReference type="ARBA" id="ARBA00023286"/>
    </source>
</evidence>
<evidence type="ECO:0000256" key="12">
    <source>
        <dbReference type="ARBA" id="ARBA00023257"/>
    </source>
</evidence>
<feature type="region of interest" description="Disordered" evidence="19">
    <location>
        <begin position="861"/>
        <end position="883"/>
    </location>
</feature>
<dbReference type="Gene3D" id="3.40.50.2300">
    <property type="match status" value="2"/>
</dbReference>
<comment type="subcellular location">
    <subcellularLocation>
        <location evidence="15">Postsynaptic cell membrane</location>
        <topology evidence="15">Multi-pass membrane protein</topology>
    </subcellularLocation>
</comment>
<evidence type="ECO:0000256" key="21">
    <source>
        <dbReference type="SAM" id="SignalP"/>
    </source>
</evidence>
<dbReference type="GO" id="GO:0038023">
    <property type="term" value="F:signaling receptor activity"/>
    <property type="evidence" value="ECO:0007669"/>
    <property type="project" value="InterPro"/>
</dbReference>
<dbReference type="SUPFAM" id="SSF53850">
    <property type="entry name" value="Periplasmic binding protein-like II"/>
    <property type="match status" value="1"/>
</dbReference>
<evidence type="ECO:0000256" key="9">
    <source>
        <dbReference type="ARBA" id="ARBA00023136"/>
    </source>
</evidence>
<evidence type="ECO:0000256" key="16">
    <source>
        <dbReference type="PIRSR" id="PIRSR601508-1"/>
    </source>
</evidence>
<feature type="transmembrane region" description="Helical" evidence="20">
    <location>
        <begin position="576"/>
        <end position="593"/>
    </location>
</feature>
<dbReference type="GO" id="GO:0045211">
    <property type="term" value="C:postsynaptic membrane"/>
    <property type="evidence" value="ECO:0007669"/>
    <property type="project" value="UniProtKB-SubCell"/>
</dbReference>
<feature type="domain" description="Ionotropic glutamate receptor C-terminal" evidence="22">
    <location>
        <begin position="404"/>
        <end position="773"/>
    </location>
</feature>
<dbReference type="Pfam" id="PF10613">
    <property type="entry name" value="Lig_chan-Glu_bd"/>
    <property type="match status" value="1"/>
</dbReference>
<name>A0A0V0J0W0_CYDPO</name>
<keyword evidence="3" id="KW-1003">Cell membrane</keyword>
<feature type="binding site" evidence="16">
    <location>
        <position position="710"/>
    </location>
    <ligand>
        <name>L-glutamate</name>
        <dbReference type="ChEBI" id="CHEBI:29985"/>
    </ligand>
</feature>
<evidence type="ECO:0000256" key="11">
    <source>
        <dbReference type="ARBA" id="ARBA00023180"/>
    </source>
</evidence>
<keyword evidence="12" id="KW-0628">Postsynaptic cell membrane</keyword>
<dbReference type="InterPro" id="IPR001320">
    <property type="entry name" value="Iontro_rcpt_C"/>
</dbReference>
<feature type="chain" id="PRO_5006866623" evidence="21">
    <location>
        <begin position="22"/>
        <end position="904"/>
    </location>
</feature>
<keyword evidence="4 20" id="KW-0812">Transmembrane</keyword>